<evidence type="ECO:0000313" key="2">
    <source>
        <dbReference type="Proteomes" id="UP000502508"/>
    </source>
</evidence>
<evidence type="ECO:0000313" key="1">
    <source>
        <dbReference type="EMBL" id="BCB75607.1"/>
    </source>
</evidence>
<dbReference type="KEGG" id="pfla:Pflav_020170"/>
<dbReference type="AlphaFoldDB" id="A0A6F8XP80"/>
<dbReference type="EMBL" id="AP022870">
    <property type="protein sequence ID" value="BCB75607.1"/>
    <property type="molecule type" value="Genomic_DNA"/>
</dbReference>
<reference evidence="1 2" key="1">
    <citation type="submission" date="2020-03" db="EMBL/GenBank/DDBJ databases">
        <title>Whole genome shotgun sequence of Phytohabitans flavus NBRC 107702.</title>
        <authorList>
            <person name="Komaki H."/>
            <person name="Tamura T."/>
        </authorList>
    </citation>
    <scope>NUCLEOTIDE SEQUENCE [LARGE SCALE GENOMIC DNA]</scope>
    <source>
        <strain evidence="1 2">NBRC 107702</strain>
    </source>
</reference>
<keyword evidence="2" id="KW-1185">Reference proteome</keyword>
<organism evidence="1 2">
    <name type="scientific">Phytohabitans flavus</name>
    <dbReference type="NCBI Taxonomy" id="1076124"/>
    <lineage>
        <taxon>Bacteria</taxon>
        <taxon>Bacillati</taxon>
        <taxon>Actinomycetota</taxon>
        <taxon>Actinomycetes</taxon>
        <taxon>Micromonosporales</taxon>
        <taxon>Micromonosporaceae</taxon>
    </lineage>
</organism>
<reference evidence="1 2" key="2">
    <citation type="submission" date="2020-03" db="EMBL/GenBank/DDBJ databases">
        <authorList>
            <person name="Ichikawa N."/>
            <person name="Kimura A."/>
            <person name="Kitahashi Y."/>
            <person name="Uohara A."/>
        </authorList>
    </citation>
    <scope>NUCLEOTIDE SEQUENCE [LARGE SCALE GENOMIC DNA]</scope>
    <source>
        <strain evidence="1 2">NBRC 107702</strain>
    </source>
</reference>
<protein>
    <submittedName>
        <fullName evidence="1">Uncharacterized protein</fullName>
    </submittedName>
</protein>
<dbReference type="RefSeq" id="WP_173035488.1">
    <property type="nucleotide sequence ID" value="NZ_AP022870.1"/>
</dbReference>
<name>A0A6F8XP80_9ACTN</name>
<proteinExistence type="predicted"/>
<dbReference type="Proteomes" id="UP000502508">
    <property type="component" value="Chromosome"/>
</dbReference>
<sequence length="82" mass="9350">MTWDFTVVIPGRPRLEYDVVPLLDPSNGKTVNSMIMVVRVPRGRPVLLTPDWTLEDDVDGWHEERRALDLRSGRGVKVPLGR</sequence>
<accession>A0A6F8XP80</accession>
<gene>
    <name evidence="1" type="ORF">Pflav_020170</name>
</gene>